<feature type="signal peptide" evidence="2">
    <location>
        <begin position="1"/>
        <end position="22"/>
    </location>
</feature>
<keyword evidence="2" id="KW-0732">Signal</keyword>
<reference evidence="3 4" key="1">
    <citation type="submission" date="2024-07" db="EMBL/GenBank/DDBJ databases">
        <title>The genome sequence of type strain Sediminicola arcticus GDMCC 1.2805.</title>
        <authorList>
            <person name="Liu Y."/>
        </authorList>
    </citation>
    <scope>NUCLEOTIDE SEQUENCE [LARGE SCALE GENOMIC DNA]</scope>
    <source>
        <strain evidence="3 4">GDMCC 1.2805</strain>
    </source>
</reference>
<sequence>MRTLSMLLAMMVMLIITESTMAQEVRKDKVAILKNSKTKVAEQEKEALKGEILEIIKRFEAKEITEVEAQNLKEEAAKKRALNIENRLAIIENEIALLERNAEGGYPMVSSDTLRWKLSLGVDFDDKPLLSIRTKEKNDIPEYDRRTYSDFVMAVGLNNALTDGQGLEDTPYKIGGSRFFELGWAWRTRIFENSNFVRLHYGFSFQFNGLKPNDNSYFETNGDQTNLEVFPYDLKKAKLRMDNLVFPIHLEFGPSKINKTENTIRYSLDKQFRIGVGAYGGVNMGTRQKLKYEIEGDDVKDKLKRGYNTTNFIYGLSAYTGFGGTLLYLKYDLNPIFKNAEVEQHNISLGLRFDL</sequence>
<evidence type="ECO:0000313" key="3">
    <source>
        <dbReference type="EMBL" id="MET6991542.1"/>
    </source>
</evidence>
<organism evidence="3 4">
    <name type="scientific">Sediminicola arcticus</name>
    <dbReference type="NCBI Taxonomy" id="1574308"/>
    <lineage>
        <taxon>Bacteria</taxon>
        <taxon>Pseudomonadati</taxon>
        <taxon>Bacteroidota</taxon>
        <taxon>Flavobacteriia</taxon>
        <taxon>Flavobacteriales</taxon>
        <taxon>Flavobacteriaceae</taxon>
        <taxon>Sediminicola</taxon>
    </lineage>
</organism>
<gene>
    <name evidence="3" type="ORF">ABXZ36_12890</name>
</gene>
<accession>A0ABV2SWK3</accession>
<dbReference type="Proteomes" id="UP001549799">
    <property type="component" value="Unassembled WGS sequence"/>
</dbReference>
<dbReference type="RefSeq" id="WP_354616088.1">
    <property type="nucleotide sequence ID" value="NZ_JBEXAE010000006.1"/>
</dbReference>
<evidence type="ECO:0000256" key="2">
    <source>
        <dbReference type="SAM" id="SignalP"/>
    </source>
</evidence>
<dbReference type="EMBL" id="JBEXAE010000006">
    <property type="protein sequence ID" value="MET6991542.1"/>
    <property type="molecule type" value="Genomic_DNA"/>
</dbReference>
<feature type="chain" id="PRO_5047222637" description="Outer membrane protein beta-barrel domain-containing protein" evidence="2">
    <location>
        <begin position="23"/>
        <end position="355"/>
    </location>
</feature>
<keyword evidence="1" id="KW-0175">Coiled coil</keyword>
<evidence type="ECO:0000313" key="4">
    <source>
        <dbReference type="Proteomes" id="UP001549799"/>
    </source>
</evidence>
<keyword evidence="4" id="KW-1185">Reference proteome</keyword>
<name>A0ABV2SWK3_9FLAO</name>
<comment type="caution">
    <text evidence="3">The sequence shown here is derived from an EMBL/GenBank/DDBJ whole genome shotgun (WGS) entry which is preliminary data.</text>
</comment>
<proteinExistence type="predicted"/>
<protein>
    <recommendedName>
        <fullName evidence="5">Outer membrane protein beta-barrel domain-containing protein</fullName>
    </recommendedName>
</protein>
<feature type="coiled-coil region" evidence="1">
    <location>
        <begin position="62"/>
        <end position="101"/>
    </location>
</feature>
<evidence type="ECO:0008006" key="5">
    <source>
        <dbReference type="Google" id="ProtNLM"/>
    </source>
</evidence>
<evidence type="ECO:0000256" key="1">
    <source>
        <dbReference type="SAM" id="Coils"/>
    </source>
</evidence>